<dbReference type="VEuPathDB" id="CryptoDB:Vbra_19775"/>
<dbReference type="Proteomes" id="UP000041254">
    <property type="component" value="Unassembled WGS sequence"/>
</dbReference>
<feature type="compositionally biased region" description="Acidic residues" evidence="1">
    <location>
        <begin position="234"/>
        <end position="252"/>
    </location>
</feature>
<gene>
    <name evidence="2" type="ORF">Vbra_19775</name>
</gene>
<reference evidence="2 3" key="1">
    <citation type="submission" date="2014-11" db="EMBL/GenBank/DDBJ databases">
        <authorList>
            <person name="Zhu J."/>
            <person name="Qi W."/>
            <person name="Song R."/>
        </authorList>
    </citation>
    <scope>NUCLEOTIDE SEQUENCE [LARGE SCALE GENOMIC DNA]</scope>
</reference>
<proteinExistence type="predicted"/>
<name>A0A0G4H7C9_VITBC</name>
<dbReference type="AlphaFoldDB" id="A0A0G4H7C9"/>
<protein>
    <recommendedName>
        <fullName evidence="4">Jacalin-type lectin domain-containing protein</fullName>
    </recommendedName>
</protein>
<feature type="region of interest" description="Disordered" evidence="1">
    <location>
        <begin position="229"/>
        <end position="252"/>
    </location>
</feature>
<evidence type="ECO:0008006" key="4">
    <source>
        <dbReference type="Google" id="ProtNLM"/>
    </source>
</evidence>
<dbReference type="EMBL" id="CDMY01001052">
    <property type="protein sequence ID" value="CEM39800.1"/>
    <property type="molecule type" value="Genomic_DNA"/>
</dbReference>
<dbReference type="InParanoid" id="A0A0G4H7C9"/>
<dbReference type="PhylomeDB" id="A0A0G4H7C9"/>
<organism evidence="2 3">
    <name type="scientific">Vitrella brassicaformis (strain CCMP3155)</name>
    <dbReference type="NCBI Taxonomy" id="1169540"/>
    <lineage>
        <taxon>Eukaryota</taxon>
        <taxon>Sar</taxon>
        <taxon>Alveolata</taxon>
        <taxon>Colpodellida</taxon>
        <taxon>Vitrellaceae</taxon>
        <taxon>Vitrella</taxon>
    </lineage>
</organism>
<evidence type="ECO:0000313" key="3">
    <source>
        <dbReference type="Proteomes" id="UP000041254"/>
    </source>
</evidence>
<keyword evidence="3" id="KW-1185">Reference proteome</keyword>
<accession>A0A0G4H7C9</accession>
<evidence type="ECO:0000313" key="2">
    <source>
        <dbReference type="EMBL" id="CEM39800.1"/>
    </source>
</evidence>
<sequence>MSSRVVFGCRLDDAADDRAVLTQRHPHRDVNEWRLATIRLWEEGGEEEDDRDLGYDIMTKVSTTYVSVVDGERETITAGGSLAWRRGSERLNFRSGEWIRSMRVVFDEADYAAHRFVGGAVFTTSSGRAIRCGCVGDDVSEWEGGEADGVVPRYLMSGPTDSIYGCIGGVGFWLGKRVPEVLGENFTPADFTDLPRGVQRQIVALFSVDIFPECVLRAIASWAFPTPATIPDDDRIDDDDDDDDFTEDPFED</sequence>
<evidence type="ECO:0000256" key="1">
    <source>
        <dbReference type="SAM" id="MobiDB-lite"/>
    </source>
</evidence>